<sequence>MPMIFFLLASCYWLIIFLVFLYLQQCCNFTLESILYV</sequence>
<dbReference type="EMBL" id="GGEC01059381">
    <property type="protein sequence ID" value="MBX39865.1"/>
    <property type="molecule type" value="Transcribed_RNA"/>
</dbReference>
<dbReference type="AlphaFoldDB" id="A0A2P2NBL4"/>
<evidence type="ECO:0000313" key="2">
    <source>
        <dbReference type="EMBL" id="MBX39865.1"/>
    </source>
</evidence>
<proteinExistence type="predicted"/>
<name>A0A2P2NBL4_RHIMU</name>
<reference evidence="2" key="1">
    <citation type="submission" date="2018-02" db="EMBL/GenBank/DDBJ databases">
        <title>Rhizophora mucronata_Transcriptome.</title>
        <authorList>
            <person name="Meera S.P."/>
            <person name="Sreeshan A."/>
            <person name="Augustine A."/>
        </authorList>
    </citation>
    <scope>NUCLEOTIDE SEQUENCE</scope>
    <source>
        <tissue evidence="2">Leaf</tissue>
    </source>
</reference>
<accession>A0A2P2NBL4</accession>
<feature type="transmembrane region" description="Helical" evidence="1">
    <location>
        <begin position="5"/>
        <end position="23"/>
    </location>
</feature>
<keyword evidence="1" id="KW-0812">Transmembrane</keyword>
<protein>
    <submittedName>
        <fullName evidence="2">Uncharacterized protein</fullName>
    </submittedName>
</protein>
<evidence type="ECO:0000256" key="1">
    <source>
        <dbReference type="SAM" id="Phobius"/>
    </source>
</evidence>
<keyword evidence="1" id="KW-0472">Membrane</keyword>
<keyword evidence="1" id="KW-1133">Transmembrane helix</keyword>
<organism evidence="2">
    <name type="scientific">Rhizophora mucronata</name>
    <name type="common">Asiatic mangrove</name>
    <dbReference type="NCBI Taxonomy" id="61149"/>
    <lineage>
        <taxon>Eukaryota</taxon>
        <taxon>Viridiplantae</taxon>
        <taxon>Streptophyta</taxon>
        <taxon>Embryophyta</taxon>
        <taxon>Tracheophyta</taxon>
        <taxon>Spermatophyta</taxon>
        <taxon>Magnoliopsida</taxon>
        <taxon>eudicotyledons</taxon>
        <taxon>Gunneridae</taxon>
        <taxon>Pentapetalae</taxon>
        <taxon>rosids</taxon>
        <taxon>fabids</taxon>
        <taxon>Malpighiales</taxon>
        <taxon>Rhizophoraceae</taxon>
        <taxon>Rhizophora</taxon>
    </lineage>
</organism>